<accession>A0A150K0U3</accession>
<comment type="caution">
    <text evidence="1">The sequence shown here is derived from an EMBL/GenBank/DDBJ whole genome shotgun (WGS) entry which is preliminary data.</text>
</comment>
<sequence length="388" mass="44583">MSEQNLSFFSEIKRIKTQIGLPKIYRYLAVIKRLDKTVTGSGFSVNEEQSIMGAMGEAIERYCASIEPNTKKEAEDKIEKIQINSITRASTKYDYVSKRKWTEVQELTSLEEKLVPIELVYLYKVNYPPIRDIISTGLAAYITLEGAVTRGLCECIERDAFMLFWMLSQINFKVNIHTIDKGEIKILINKAYNSGLELEVYDISTEFEVPVILTITKKRGKEGFYISCAANFDYDMAIKKSLEEGLGGYSVYSEATLVHNHPIPDDLSKVKNLSERPIYYLNKNQDELLSDIIERSGIPIQPKNYNDIRKEKPTLNKVIRLLNKNKINVYFKDLTTPDVCKLGYKVARVITPELAFLPIGEPMLYCNRLIQKSQELDRNYNLKPHPFP</sequence>
<dbReference type="Gene3D" id="3.30.160.660">
    <property type="match status" value="1"/>
</dbReference>
<protein>
    <submittedName>
        <fullName evidence="1">YcaO-like family protein</fullName>
    </submittedName>
</protein>
<dbReference type="RefSeq" id="WP_061087268.1">
    <property type="nucleotide sequence ID" value="NZ_CP017888.1"/>
</dbReference>
<proteinExistence type="predicted"/>
<dbReference type="InterPro" id="IPR003776">
    <property type="entry name" value="YcaO-like_dom"/>
</dbReference>
<evidence type="ECO:0000313" key="2">
    <source>
        <dbReference type="Proteomes" id="UP000070376"/>
    </source>
</evidence>
<dbReference type="PROSITE" id="PS51664">
    <property type="entry name" value="YCAO"/>
    <property type="match status" value="1"/>
</dbReference>
<name>A0A150K0U3_HEYCO</name>
<dbReference type="PANTHER" id="PTHR37809:SF1">
    <property type="entry name" value="RIBOSOMAL PROTEIN S12 METHYLTHIOTRANSFERASE ACCESSORY FACTOR YCAO"/>
    <property type="match status" value="1"/>
</dbReference>
<dbReference type="AlphaFoldDB" id="A0A150K0U3"/>
<organism evidence="1 2">
    <name type="scientific">Heyndrickxia coagulans</name>
    <name type="common">Weizmannia coagulans</name>
    <dbReference type="NCBI Taxonomy" id="1398"/>
    <lineage>
        <taxon>Bacteria</taxon>
        <taxon>Bacillati</taxon>
        <taxon>Bacillota</taxon>
        <taxon>Bacilli</taxon>
        <taxon>Bacillales</taxon>
        <taxon>Bacillaceae</taxon>
        <taxon>Heyndrickxia</taxon>
    </lineage>
</organism>
<dbReference type="Gene3D" id="3.30.40.250">
    <property type="match status" value="1"/>
</dbReference>
<dbReference type="EMBL" id="LRPN01000193">
    <property type="protein sequence ID" value="KWZ76604.1"/>
    <property type="molecule type" value="Genomic_DNA"/>
</dbReference>
<dbReference type="PATRIC" id="fig|1398.22.peg.3727"/>
<evidence type="ECO:0000313" key="1">
    <source>
        <dbReference type="EMBL" id="KWZ76604.1"/>
    </source>
</evidence>
<dbReference type="PANTHER" id="PTHR37809">
    <property type="entry name" value="RIBOSOMAL PROTEIN S12 METHYLTHIOTRANSFERASE ACCESSORY FACTOR YCAO"/>
    <property type="match status" value="1"/>
</dbReference>
<dbReference type="Gene3D" id="3.30.1330.230">
    <property type="match status" value="1"/>
</dbReference>
<gene>
    <name evidence="1" type="ORF">HMPREF3213_03724</name>
</gene>
<dbReference type="NCBIfam" id="TIGR00702">
    <property type="entry name" value="YcaO-type kinase domain"/>
    <property type="match status" value="1"/>
</dbReference>
<dbReference type="Proteomes" id="UP000070376">
    <property type="component" value="Unassembled WGS sequence"/>
</dbReference>
<dbReference type="Pfam" id="PF02624">
    <property type="entry name" value="YcaO"/>
    <property type="match status" value="1"/>
</dbReference>
<reference evidence="2" key="1">
    <citation type="submission" date="2016-01" db="EMBL/GenBank/DDBJ databases">
        <authorList>
            <person name="Mitreva M."/>
            <person name="Pepin K.H."/>
            <person name="Mihindukulasuriya K.A."/>
            <person name="Fulton R."/>
            <person name="Fronick C."/>
            <person name="O'Laughlin M."/>
            <person name="Miner T."/>
            <person name="Herter B."/>
            <person name="Rosa B.A."/>
            <person name="Cordes M."/>
            <person name="Tomlinson C."/>
            <person name="Wollam A."/>
            <person name="Palsikar V.B."/>
            <person name="Mardis E.R."/>
            <person name="Wilson R.K."/>
        </authorList>
    </citation>
    <scope>NUCLEOTIDE SEQUENCE [LARGE SCALE GENOMIC DNA]</scope>
    <source>
        <strain evidence="2">GED7749B</strain>
    </source>
</reference>